<proteinExistence type="predicted"/>
<dbReference type="RefSeq" id="XP_024704585.1">
    <property type="nucleotide sequence ID" value="XM_024854079.1"/>
</dbReference>
<dbReference type="VEuPathDB" id="FungiDB:P170DRAFT_495065"/>
<dbReference type="InterPro" id="IPR006910">
    <property type="entry name" value="Rad21_Rec8_N"/>
</dbReference>
<evidence type="ECO:0000259" key="3">
    <source>
        <dbReference type="Pfam" id="PF04825"/>
    </source>
</evidence>
<dbReference type="PANTHER" id="PTHR12585">
    <property type="entry name" value="SCC1 / RAD21 FAMILY MEMBER"/>
    <property type="match status" value="1"/>
</dbReference>
<keyword evidence="5" id="KW-1185">Reference proteome</keyword>
<dbReference type="GO" id="GO:0003682">
    <property type="term" value="F:chromatin binding"/>
    <property type="evidence" value="ECO:0007669"/>
    <property type="project" value="TreeGrafter"/>
</dbReference>
<evidence type="ECO:0000313" key="5">
    <source>
        <dbReference type="Proteomes" id="UP000234275"/>
    </source>
</evidence>
<dbReference type="InterPro" id="IPR039781">
    <property type="entry name" value="Rad21/Rec8-like"/>
</dbReference>
<accession>A0A2I2G8W4</accession>
<comment type="subcellular location">
    <subcellularLocation>
        <location evidence="1">Nucleus</location>
    </subcellularLocation>
</comment>
<organism evidence="4 5">
    <name type="scientific">Aspergillus steynii IBT 23096</name>
    <dbReference type="NCBI Taxonomy" id="1392250"/>
    <lineage>
        <taxon>Eukaryota</taxon>
        <taxon>Fungi</taxon>
        <taxon>Dikarya</taxon>
        <taxon>Ascomycota</taxon>
        <taxon>Pezizomycotina</taxon>
        <taxon>Eurotiomycetes</taxon>
        <taxon>Eurotiomycetidae</taxon>
        <taxon>Eurotiales</taxon>
        <taxon>Aspergillaceae</taxon>
        <taxon>Aspergillus</taxon>
        <taxon>Aspergillus subgen. Circumdati</taxon>
    </lineage>
</organism>
<evidence type="ECO:0000256" key="2">
    <source>
        <dbReference type="ARBA" id="ARBA00023242"/>
    </source>
</evidence>
<evidence type="ECO:0000313" key="4">
    <source>
        <dbReference type="EMBL" id="PLB49283.1"/>
    </source>
</evidence>
<dbReference type="AlphaFoldDB" id="A0A2I2G8W4"/>
<name>A0A2I2G8W4_9EURO</name>
<dbReference type="STRING" id="1392250.A0A2I2G8W4"/>
<dbReference type="OrthoDB" id="5427633at2759"/>
<feature type="domain" description="Rad21/Rec8-like protein N-terminal" evidence="3">
    <location>
        <begin position="1"/>
        <end position="109"/>
    </location>
</feature>
<dbReference type="GO" id="GO:0007064">
    <property type="term" value="P:mitotic sister chromatid cohesion"/>
    <property type="evidence" value="ECO:0007669"/>
    <property type="project" value="TreeGrafter"/>
</dbReference>
<evidence type="ECO:0000256" key="1">
    <source>
        <dbReference type="ARBA" id="ARBA00004123"/>
    </source>
</evidence>
<protein>
    <recommendedName>
        <fullName evidence="3">Rad21/Rec8-like protein N-terminal domain-containing protein</fullName>
    </recommendedName>
</protein>
<dbReference type="PANTHER" id="PTHR12585:SF70">
    <property type="entry name" value="RAD21_REC8 N TERMINAL DOMAIN PROTEIN (AFU_ORTHOLOGUE AFUA_6G02900)"/>
    <property type="match status" value="1"/>
</dbReference>
<sequence>MFYSHEILTSPEHGVATIWYVLVATLGPRSITKKLNRKAILDVDVPKACHVIMDPAAPMALRLQGNLLYGVSKVYNQQCGYALTDVQTMHDRMKLMLRVVPGGGLDPSAGKVKPDQLILPYDPSFAPENDIPGMGIDFSKWRIAIDTDTSEDPDFAWPRTPDLSQSAISRNSSLQLSLSSGDIMMKDLVGFGSETDVGSAQRSTDFARLAASTLGEEQGILLQPDFEFDEDGNIVELGGPYLPGEVRQRRELRLISETPVFGASRDIAIDDVFGLDLGRAHTPDADIRQSIEHPASEARHEMEIAPETADAAMRQSRGRQHKIIPPDTETVLQNTELAELMHQYLQNMATAGAKQQHGLLPTQAKKNAAFWVFGKGIGSVGIGVGVTRFAHPLELFSGRELYETLSPFAIPKKRKRGRPSGKDSDAELEVRRVRAREELEEQVGRGENDGGVNWQEEIEIGRQASAIREDNSIMPWNITASVQSSQHGSVTANIFRGVGSMSDFSSHGFGEPSGLGAYRSRLTSASPLAGRGYPADIEGLPGFTDDDLEDFDLSHYLQNELYANDYANAMDIDLTGPNKGKEPVRNPPLPLRDRIIQSNLDQDSLNFLEFVMKKIEELSIDTTQDNQSGAVAGADTDVNASMQLKGLPFTTLLPQRKTSRAVATHGLAHTLALATKGILSVRQEAYKDLSTEEYGARYEYGEIFLRLA</sequence>
<dbReference type="GeneID" id="36561784"/>
<dbReference type="Proteomes" id="UP000234275">
    <property type="component" value="Unassembled WGS sequence"/>
</dbReference>
<reference evidence="4 5" key="1">
    <citation type="submission" date="2016-12" db="EMBL/GenBank/DDBJ databases">
        <title>The genomes of Aspergillus section Nigri reveals drivers in fungal speciation.</title>
        <authorList>
            <consortium name="DOE Joint Genome Institute"/>
            <person name="Vesth T.C."/>
            <person name="Nybo J."/>
            <person name="Theobald S."/>
            <person name="Brandl J."/>
            <person name="Frisvad J.C."/>
            <person name="Nielsen K.F."/>
            <person name="Lyhne E.K."/>
            <person name="Kogle M.E."/>
            <person name="Kuo A."/>
            <person name="Riley R."/>
            <person name="Clum A."/>
            <person name="Nolan M."/>
            <person name="Lipzen A."/>
            <person name="Salamov A."/>
            <person name="Henrissat B."/>
            <person name="Wiebenga A."/>
            <person name="De Vries R.P."/>
            <person name="Grigoriev I.V."/>
            <person name="Mortensen U.H."/>
            <person name="Andersen M.R."/>
            <person name="Baker S.E."/>
        </authorList>
    </citation>
    <scope>NUCLEOTIDE SEQUENCE [LARGE SCALE GENOMIC DNA]</scope>
    <source>
        <strain evidence="4 5">IBT 23096</strain>
    </source>
</reference>
<dbReference type="EMBL" id="MSFO01000004">
    <property type="protein sequence ID" value="PLB49283.1"/>
    <property type="molecule type" value="Genomic_DNA"/>
</dbReference>
<comment type="caution">
    <text evidence="4">The sequence shown here is derived from an EMBL/GenBank/DDBJ whole genome shotgun (WGS) entry which is preliminary data.</text>
</comment>
<gene>
    <name evidence="4" type="ORF">P170DRAFT_495065</name>
</gene>
<dbReference type="GO" id="GO:0005634">
    <property type="term" value="C:nucleus"/>
    <property type="evidence" value="ECO:0007669"/>
    <property type="project" value="UniProtKB-SubCell"/>
</dbReference>
<dbReference type="Pfam" id="PF04825">
    <property type="entry name" value="Rad21_Rec8_N"/>
    <property type="match status" value="1"/>
</dbReference>
<dbReference type="CDD" id="cd21789">
    <property type="entry name" value="Rad21_Rec8_M_SpRec8p-like"/>
    <property type="match status" value="1"/>
</dbReference>
<keyword evidence="2" id="KW-0539">Nucleus</keyword>
<dbReference type="GO" id="GO:0030892">
    <property type="term" value="C:mitotic cohesin complex"/>
    <property type="evidence" value="ECO:0007669"/>
    <property type="project" value="TreeGrafter"/>
</dbReference>